<dbReference type="EMBL" id="MU856921">
    <property type="protein sequence ID" value="KAK4154083.1"/>
    <property type="molecule type" value="Genomic_DNA"/>
</dbReference>
<dbReference type="InterPro" id="IPR050832">
    <property type="entry name" value="Bact_Acetyltransf"/>
</dbReference>
<comment type="caution">
    <text evidence="4">The sequence shown here is derived from an EMBL/GenBank/DDBJ whole genome shotgun (WGS) entry which is preliminary data.</text>
</comment>
<name>A0AAN6VM22_9PEZI</name>
<sequence>MSKMSDATVTIRKACAADAQSITKLGADVFTSSFGHSVQPHELQAYLDSAYSLEAITQDLADPLKDTIAAVGLNGELFGFALVTRGSSEPCVSHLEDKIELQRIYVDSAAHGMGIGGLLSRAADELARQKGFRNMWLGVWEENHNAQKAYERWGYKQVGKHDFVIGTVVQTDYIMAKTL</sequence>
<dbReference type="InterPro" id="IPR016181">
    <property type="entry name" value="Acyl_CoA_acyltransferase"/>
</dbReference>
<protein>
    <submittedName>
        <fullName evidence="4">Acetyltransferase protein</fullName>
    </submittedName>
</protein>
<evidence type="ECO:0000313" key="5">
    <source>
        <dbReference type="Proteomes" id="UP001302745"/>
    </source>
</evidence>
<evidence type="ECO:0000259" key="3">
    <source>
        <dbReference type="PROSITE" id="PS51186"/>
    </source>
</evidence>
<keyword evidence="5" id="KW-1185">Reference proteome</keyword>
<dbReference type="InterPro" id="IPR000182">
    <property type="entry name" value="GNAT_dom"/>
</dbReference>
<dbReference type="Proteomes" id="UP001302745">
    <property type="component" value="Unassembled WGS sequence"/>
</dbReference>
<evidence type="ECO:0000313" key="4">
    <source>
        <dbReference type="EMBL" id="KAK4154083.1"/>
    </source>
</evidence>
<reference evidence="4" key="1">
    <citation type="journal article" date="2023" name="Mol. Phylogenet. Evol.">
        <title>Genome-scale phylogeny and comparative genomics of the fungal order Sordariales.</title>
        <authorList>
            <person name="Hensen N."/>
            <person name="Bonometti L."/>
            <person name="Westerberg I."/>
            <person name="Brannstrom I.O."/>
            <person name="Guillou S."/>
            <person name="Cros-Aarteil S."/>
            <person name="Calhoun S."/>
            <person name="Haridas S."/>
            <person name="Kuo A."/>
            <person name="Mondo S."/>
            <person name="Pangilinan J."/>
            <person name="Riley R."/>
            <person name="LaButti K."/>
            <person name="Andreopoulos B."/>
            <person name="Lipzen A."/>
            <person name="Chen C."/>
            <person name="Yan M."/>
            <person name="Daum C."/>
            <person name="Ng V."/>
            <person name="Clum A."/>
            <person name="Steindorff A."/>
            <person name="Ohm R.A."/>
            <person name="Martin F."/>
            <person name="Silar P."/>
            <person name="Natvig D.O."/>
            <person name="Lalanne C."/>
            <person name="Gautier V."/>
            <person name="Ament-Velasquez S.L."/>
            <person name="Kruys A."/>
            <person name="Hutchinson M.I."/>
            <person name="Powell A.J."/>
            <person name="Barry K."/>
            <person name="Miller A.N."/>
            <person name="Grigoriev I.V."/>
            <person name="Debuchy R."/>
            <person name="Gladieux P."/>
            <person name="Hiltunen Thoren M."/>
            <person name="Johannesson H."/>
        </authorList>
    </citation>
    <scope>NUCLEOTIDE SEQUENCE</scope>
    <source>
        <strain evidence="4">CBS 538.74</strain>
    </source>
</reference>
<dbReference type="AlphaFoldDB" id="A0AAN6VM22"/>
<evidence type="ECO:0000256" key="1">
    <source>
        <dbReference type="ARBA" id="ARBA00022679"/>
    </source>
</evidence>
<dbReference type="PANTHER" id="PTHR43877">
    <property type="entry name" value="AMINOALKYLPHOSPHONATE N-ACETYLTRANSFERASE-RELATED-RELATED"/>
    <property type="match status" value="1"/>
</dbReference>
<dbReference type="GO" id="GO:0016747">
    <property type="term" value="F:acyltransferase activity, transferring groups other than amino-acyl groups"/>
    <property type="evidence" value="ECO:0007669"/>
    <property type="project" value="InterPro"/>
</dbReference>
<keyword evidence="2" id="KW-0012">Acyltransferase</keyword>
<reference evidence="4" key="2">
    <citation type="submission" date="2023-05" db="EMBL/GenBank/DDBJ databases">
        <authorList>
            <consortium name="Lawrence Berkeley National Laboratory"/>
            <person name="Steindorff A."/>
            <person name="Hensen N."/>
            <person name="Bonometti L."/>
            <person name="Westerberg I."/>
            <person name="Brannstrom I.O."/>
            <person name="Guillou S."/>
            <person name="Cros-Aarteil S."/>
            <person name="Calhoun S."/>
            <person name="Haridas S."/>
            <person name="Kuo A."/>
            <person name="Mondo S."/>
            <person name="Pangilinan J."/>
            <person name="Riley R."/>
            <person name="Labutti K."/>
            <person name="Andreopoulos B."/>
            <person name="Lipzen A."/>
            <person name="Chen C."/>
            <person name="Yanf M."/>
            <person name="Daum C."/>
            <person name="Ng V."/>
            <person name="Clum A."/>
            <person name="Ohm R."/>
            <person name="Martin F."/>
            <person name="Silar P."/>
            <person name="Natvig D."/>
            <person name="Lalanne C."/>
            <person name="Gautier V."/>
            <person name="Ament-Velasquez S.L."/>
            <person name="Kruys A."/>
            <person name="Hutchinson M.I."/>
            <person name="Powell A.J."/>
            <person name="Barry K."/>
            <person name="Miller A.N."/>
            <person name="Grigoriev I.V."/>
            <person name="Debuchy R."/>
            <person name="Gladieux P."/>
            <person name="Thoren M.H."/>
            <person name="Johannesson H."/>
        </authorList>
    </citation>
    <scope>NUCLEOTIDE SEQUENCE</scope>
    <source>
        <strain evidence="4">CBS 538.74</strain>
    </source>
</reference>
<proteinExistence type="predicted"/>
<dbReference type="Gene3D" id="3.40.630.30">
    <property type="match status" value="1"/>
</dbReference>
<gene>
    <name evidence="4" type="ORF">C8A00DRAFT_43068</name>
</gene>
<evidence type="ECO:0000256" key="2">
    <source>
        <dbReference type="ARBA" id="ARBA00023315"/>
    </source>
</evidence>
<organism evidence="4 5">
    <name type="scientific">Chaetomidium leptoderma</name>
    <dbReference type="NCBI Taxonomy" id="669021"/>
    <lineage>
        <taxon>Eukaryota</taxon>
        <taxon>Fungi</taxon>
        <taxon>Dikarya</taxon>
        <taxon>Ascomycota</taxon>
        <taxon>Pezizomycotina</taxon>
        <taxon>Sordariomycetes</taxon>
        <taxon>Sordariomycetidae</taxon>
        <taxon>Sordariales</taxon>
        <taxon>Chaetomiaceae</taxon>
        <taxon>Chaetomidium</taxon>
    </lineage>
</organism>
<dbReference type="PROSITE" id="PS51186">
    <property type="entry name" value="GNAT"/>
    <property type="match status" value="1"/>
</dbReference>
<feature type="domain" description="N-acetyltransferase" evidence="3">
    <location>
        <begin position="9"/>
        <end position="179"/>
    </location>
</feature>
<dbReference type="CDD" id="cd04301">
    <property type="entry name" value="NAT_SF"/>
    <property type="match status" value="1"/>
</dbReference>
<keyword evidence="1" id="KW-0808">Transferase</keyword>
<dbReference type="Pfam" id="PF00583">
    <property type="entry name" value="Acetyltransf_1"/>
    <property type="match status" value="1"/>
</dbReference>
<dbReference type="SUPFAM" id="SSF55729">
    <property type="entry name" value="Acyl-CoA N-acyltransferases (Nat)"/>
    <property type="match status" value="1"/>
</dbReference>
<accession>A0AAN6VM22</accession>